<comment type="caution">
    <text evidence="1">The sequence shown here is derived from an EMBL/GenBank/DDBJ whole genome shotgun (WGS) entry which is preliminary data.</text>
</comment>
<evidence type="ECO:0000313" key="2">
    <source>
        <dbReference type="Proteomes" id="UP000789572"/>
    </source>
</evidence>
<organism evidence="1 2">
    <name type="scientific">Paraglomus occultum</name>
    <dbReference type="NCBI Taxonomy" id="144539"/>
    <lineage>
        <taxon>Eukaryota</taxon>
        <taxon>Fungi</taxon>
        <taxon>Fungi incertae sedis</taxon>
        <taxon>Mucoromycota</taxon>
        <taxon>Glomeromycotina</taxon>
        <taxon>Glomeromycetes</taxon>
        <taxon>Paraglomerales</taxon>
        <taxon>Paraglomeraceae</taxon>
        <taxon>Paraglomus</taxon>
    </lineage>
</organism>
<dbReference type="OrthoDB" id="2159690at2759"/>
<dbReference type="GO" id="GO:0051225">
    <property type="term" value="P:spindle assembly"/>
    <property type="evidence" value="ECO:0007669"/>
    <property type="project" value="InterPro"/>
</dbReference>
<dbReference type="PANTHER" id="PTHR19378">
    <property type="entry name" value="GOLGIN- RELATED"/>
    <property type="match status" value="1"/>
</dbReference>
<dbReference type="GO" id="GO:0005815">
    <property type="term" value="C:microtubule organizing center"/>
    <property type="evidence" value="ECO:0007669"/>
    <property type="project" value="TreeGrafter"/>
</dbReference>
<dbReference type="AlphaFoldDB" id="A0A9N9H5X9"/>
<feature type="non-terminal residue" evidence="1">
    <location>
        <position position="1"/>
    </location>
</feature>
<gene>
    <name evidence="1" type="ORF">POCULU_LOCUS9879</name>
</gene>
<dbReference type="InterPro" id="IPR026206">
    <property type="entry name" value="HAUS3"/>
</dbReference>
<reference evidence="1" key="1">
    <citation type="submission" date="2021-06" db="EMBL/GenBank/DDBJ databases">
        <authorList>
            <person name="Kallberg Y."/>
            <person name="Tangrot J."/>
            <person name="Rosling A."/>
        </authorList>
    </citation>
    <scope>NUCLEOTIDE SEQUENCE</scope>
    <source>
        <strain evidence="1">IA702</strain>
    </source>
</reference>
<dbReference type="GO" id="GO:0031023">
    <property type="term" value="P:microtubule organizing center organization"/>
    <property type="evidence" value="ECO:0007669"/>
    <property type="project" value="TreeGrafter"/>
</dbReference>
<sequence>MLVDDRSNSRTASATSFITFLAKIGYPNASSLRPEQLLWVFEIPEIQTLFDWLCKNVDPEENVVNPIRMKTDQAAINEET</sequence>
<dbReference type="Proteomes" id="UP000789572">
    <property type="component" value="Unassembled WGS sequence"/>
</dbReference>
<keyword evidence="2" id="KW-1185">Reference proteome</keyword>
<dbReference type="GO" id="GO:0070652">
    <property type="term" value="C:HAUS complex"/>
    <property type="evidence" value="ECO:0007669"/>
    <property type="project" value="InterPro"/>
</dbReference>
<evidence type="ECO:0000313" key="1">
    <source>
        <dbReference type="EMBL" id="CAG8649665.1"/>
    </source>
</evidence>
<accession>A0A9N9H5X9</accession>
<dbReference type="EMBL" id="CAJVPJ010004209">
    <property type="protein sequence ID" value="CAG8649665.1"/>
    <property type="molecule type" value="Genomic_DNA"/>
</dbReference>
<name>A0A9N9H5X9_9GLOM</name>
<dbReference type="PANTHER" id="PTHR19378:SF0">
    <property type="entry name" value="HAUS AUGMIN-LIKE COMPLEX SUBUNIT 3"/>
    <property type="match status" value="1"/>
</dbReference>
<protein>
    <submittedName>
        <fullName evidence="1">3113_t:CDS:1</fullName>
    </submittedName>
</protein>
<proteinExistence type="predicted"/>
<dbReference type="GO" id="GO:0072686">
    <property type="term" value="C:mitotic spindle"/>
    <property type="evidence" value="ECO:0007669"/>
    <property type="project" value="TreeGrafter"/>
</dbReference>